<comment type="caution">
    <text evidence="3">The sequence shown here is derived from an EMBL/GenBank/DDBJ whole genome shotgun (WGS) entry which is preliminary data.</text>
</comment>
<name>A0A2W5SFD9_CERSP</name>
<protein>
    <submittedName>
        <fullName evidence="3">Capsule biosynthesis protein</fullName>
    </submittedName>
</protein>
<dbReference type="Proteomes" id="UP000248975">
    <property type="component" value="Unassembled WGS sequence"/>
</dbReference>
<feature type="transmembrane region" description="Helical" evidence="2">
    <location>
        <begin position="21"/>
        <end position="42"/>
    </location>
</feature>
<accession>A0A2W5SFD9</accession>
<dbReference type="PANTHER" id="PTHR32309">
    <property type="entry name" value="TYROSINE-PROTEIN KINASE"/>
    <property type="match status" value="1"/>
</dbReference>
<dbReference type="AlphaFoldDB" id="A0A2W5SFD9"/>
<dbReference type="GO" id="GO:0004713">
    <property type="term" value="F:protein tyrosine kinase activity"/>
    <property type="evidence" value="ECO:0007669"/>
    <property type="project" value="TreeGrafter"/>
</dbReference>
<gene>
    <name evidence="3" type="ORF">DI533_04475</name>
</gene>
<keyword evidence="2" id="KW-0472">Membrane</keyword>
<proteinExistence type="predicted"/>
<evidence type="ECO:0000313" key="4">
    <source>
        <dbReference type="Proteomes" id="UP000248975"/>
    </source>
</evidence>
<evidence type="ECO:0000256" key="2">
    <source>
        <dbReference type="SAM" id="Phobius"/>
    </source>
</evidence>
<feature type="coiled-coil region" evidence="1">
    <location>
        <begin position="258"/>
        <end position="311"/>
    </location>
</feature>
<keyword evidence="2" id="KW-0812">Transmembrane</keyword>
<reference evidence="3 4" key="1">
    <citation type="submission" date="2017-08" db="EMBL/GenBank/DDBJ databases">
        <title>Infants hospitalized years apart are colonized by the same room-sourced microbial strains.</title>
        <authorList>
            <person name="Brooks B."/>
            <person name="Olm M.R."/>
            <person name="Firek B.A."/>
            <person name="Baker R."/>
            <person name="Thomas B.C."/>
            <person name="Morowitz M.J."/>
            <person name="Banfield J.F."/>
        </authorList>
    </citation>
    <scope>NUCLEOTIDE SEQUENCE [LARGE SCALE GENOMIC DNA]</scope>
    <source>
        <strain evidence="3">S2_003_000_R2_11</strain>
    </source>
</reference>
<sequence length="379" mass="42078">MVPPSVRAPAPPSRLRRRHAGLIASFVFVVLLPALVSAWYLWAWAADQYASYVGFSVRKQETGSAVEMLGGIAALTGSSTSDTDILYEYMSSPRLVAEIDAALDLRAIWSKADDPIFAYRPPGTIEDLLDHWDRKVRVSYDSGTRLIEIRVLAFDPDDATRIAKAILERSSRMINDLSDIAREDTIRYARADLAETRARVTEARAAMTAFRNRTQIVDPAADVQGQTGLLAKLQEQLADALIAVDMLAPTTQVQDHRLEQAQARVKVIETRITAERQKLGFGEGGDGGAAYAELMGEYEKLAADMAFAEESYRAARAGYDLAEAEARRQGRYLAAHMEPTRAESARFPQRFTLLGTITLFLLLGWATLALVYYSLRDRR</sequence>
<keyword evidence="2" id="KW-1133">Transmembrane helix</keyword>
<dbReference type="PANTHER" id="PTHR32309:SF13">
    <property type="entry name" value="FERRIC ENTEROBACTIN TRANSPORT PROTEIN FEPE"/>
    <property type="match status" value="1"/>
</dbReference>
<dbReference type="GO" id="GO:0005886">
    <property type="term" value="C:plasma membrane"/>
    <property type="evidence" value="ECO:0007669"/>
    <property type="project" value="TreeGrafter"/>
</dbReference>
<dbReference type="InterPro" id="IPR050445">
    <property type="entry name" value="Bact_polysacc_biosynth/exp"/>
</dbReference>
<feature type="transmembrane region" description="Helical" evidence="2">
    <location>
        <begin position="351"/>
        <end position="375"/>
    </location>
</feature>
<keyword evidence="1" id="KW-0175">Coiled coil</keyword>
<evidence type="ECO:0000313" key="3">
    <source>
        <dbReference type="EMBL" id="PZR00990.1"/>
    </source>
</evidence>
<dbReference type="EMBL" id="QFQS01000001">
    <property type="protein sequence ID" value="PZR00990.1"/>
    <property type="molecule type" value="Genomic_DNA"/>
</dbReference>
<organism evidence="3 4">
    <name type="scientific">Cereibacter sphaeroides</name>
    <name type="common">Rhodobacter sphaeroides</name>
    <dbReference type="NCBI Taxonomy" id="1063"/>
    <lineage>
        <taxon>Bacteria</taxon>
        <taxon>Pseudomonadati</taxon>
        <taxon>Pseudomonadota</taxon>
        <taxon>Alphaproteobacteria</taxon>
        <taxon>Rhodobacterales</taxon>
        <taxon>Paracoccaceae</taxon>
        <taxon>Cereibacter</taxon>
    </lineage>
</organism>
<evidence type="ECO:0000256" key="1">
    <source>
        <dbReference type="SAM" id="Coils"/>
    </source>
</evidence>